<dbReference type="AlphaFoldDB" id="A0A4S4CZT9"/>
<evidence type="ECO:0000313" key="3">
    <source>
        <dbReference type="Proteomes" id="UP000306102"/>
    </source>
</evidence>
<name>A0A4S4CZT9_CAMSN</name>
<reference evidence="2 3" key="1">
    <citation type="journal article" date="2018" name="Proc. Natl. Acad. Sci. U.S.A.">
        <title>Draft genome sequence of Camellia sinensis var. sinensis provides insights into the evolution of the tea genome and tea quality.</title>
        <authorList>
            <person name="Wei C."/>
            <person name="Yang H."/>
            <person name="Wang S."/>
            <person name="Zhao J."/>
            <person name="Liu C."/>
            <person name="Gao L."/>
            <person name="Xia E."/>
            <person name="Lu Y."/>
            <person name="Tai Y."/>
            <person name="She G."/>
            <person name="Sun J."/>
            <person name="Cao H."/>
            <person name="Tong W."/>
            <person name="Gao Q."/>
            <person name="Li Y."/>
            <person name="Deng W."/>
            <person name="Jiang X."/>
            <person name="Wang W."/>
            <person name="Chen Q."/>
            <person name="Zhang S."/>
            <person name="Li H."/>
            <person name="Wu J."/>
            <person name="Wang P."/>
            <person name="Li P."/>
            <person name="Shi C."/>
            <person name="Zheng F."/>
            <person name="Jian J."/>
            <person name="Huang B."/>
            <person name="Shan D."/>
            <person name="Shi M."/>
            <person name="Fang C."/>
            <person name="Yue Y."/>
            <person name="Li F."/>
            <person name="Li D."/>
            <person name="Wei S."/>
            <person name="Han B."/>
            <person name="Jiang C."/>
            <person name="Yin Y."/>
            <person name="Xia T."/>
            <person name="Zhang Z."/>
            <person name="Bennetzen J.L."/>
            <person name="Zhao S."/>
            <person name="Wan X."/>
        </authorList>
    </citation>
    <scope>NUCLEOTIDE SEQUENCE [LARGE SCALE GENOMIC DNA]</scope>
    <source>
        <strain evidence="3">cv. Shuchazao</strain>
        <tissue evidence="2">Leaf</tissue>
    </source>
</reference>
<dbReference type="InterPro" id="IPR029039">
    <property type="entry name" value="Flavoprotein-like_sf"/>
</dbReference>
<protein>
    <submittedName>
        <fullName evidence="2">Uncharacterized protein</fullName>
    </submittedName>
</protein>
<organism evidence="2 3">
    <name type="scientific">Camellia sinensis var. sinensis</name>
    <name type="common">China tea</name>
    <dbReference type="NCBI Taxonomy" id="542762"/>
    <lineage>
        <taxon>Eukaryota</taxon>
        <taxon>Viridiplantae</taxon>
        <taxon>Streptophyta</taxon>
        <taxon>Embryophyta</taxon>
        <taxon>Tracheophyta</taxon>
        <taxon>Spermatophyta</taxon>
        <taxon>Magnoliopsida</taxon>
        <taxon>eudicotyledons</taxon>
        <taxon>Gunneridae</taxon>
        <taxon>Pentapetalae</taxon>
        <taxon>asterids</taxon>
        <taxon>Ericales</taxon>
        <taxon>Theaceae</taxon>
        <taxon>Camellia</taxon>
    </lineage>
</organism>
<evidence type="ECO:0000313" key="2">
    <source>
        <dbReference type="EMBL" id="THF94265.1"/>
    </source>
</evidence>
<feature type="compositionally biased region" description="Basic and acidic residues" evidence="1">
    <location>
        <begin position="157"/>
        <end position="194"/>
    </location>
</feature>
<gene>
    <name evidence="2" type="ORF">TEA_011491</name>
</gene>
<dbReference type="GO" id="GO:0042752">
    <property type="term" value="P:regulation of circadian rhythm"/>
    <property type="evidence" value="ECO:0007669"/>
    <property type="project" value="InterPro"/>
</dbReference>
<proteinExistence type="predicted"/>
<dbReference type="STRING" id="542762.A0A4S4CZT9"/>
<dbReference type="Proteomes" id="UP000306102">
    <property type="component" value="Unassembled WGS sequence"/>
</dbReference>
<dbReference type="PANTHER" id="PTHR34798:SF2">
    <property type="entry name" value="PROTEIN TIME FOR COFFEE"/>
    <property type="match status" value="1"/>
</dbReference>
<dbReference type="PANTHER" id="PTHR34798">
    <property type="entry name" value="PROTEIN TIME FOR COFFEE"/>
    <property type="match status" value="1"/>
</dbReference>
<evidence type="ECO:0000256" key="1">
    <source>
        <dbReference type="SAM" id="MobiDB-lite"/>
    </source>
</evidence>
<dbReference type="GO" id="GO:0005634">
    <property type="term" value="C:nucleus"/>
    <property type="evidence" value="ECO:0007669"/>
    <property type="project" value="TreeGrafter"/>
</dbReference>
<comment type="caution">
    <text evidence="2">The sequence shown here is derived from an EMBL/GenBank/DDBJ whole genome shotgun (WGS) entry which is preliminary data.</text>
</comment>
<feature type="compositionally biased region" description="Acidic residues" evidence="1">
    <location>
        <begin position="195"/>
        <end position="217"/>
    </location>
</feature>
<keyword evidence="3" id="KW-1185">Reference proteome</keyword>
<dbReference type="SUPFAM" id="SSF52218">
    <property type="entry name" value="Flavoproteins"/>
    <property type="match status" value="1"/>
</dbReference>
<dbReference type="InterPro" id="IPR039317">
    <property type="entry name" value="TIC"/>
</dbReference>
<dbReference type="Gene3D" id="3.40.50.360">
    <property type="match status" value="1"/>
</dbReference>
<accession>A0A4S4CZT9</accession>
<dbReference type="EMBL" id="SDRB02013737">
    <property type="protein sequence ID" value="THF94265.1"/>
    <property type="molecule type" value="Genomic_DNA"/>
</dbReference>
<feature type="region of interest" description="Disordered" evidence="1">
    <location>
        <begin position="154"/>
        <end position="237"/>
    </location>
</feature>
<sequence length="277" mass="31294">MQWDTWKALIIHGDGFCLGFKCGVSVSGQAATNIIEMDPEPKLQGEQTGRKGHLSVATETTLLCMQENHVIGTATTLVPLKLRLTVSTLTCTLETETDIEIFWGVMSSNLVALSQWKVQATAKGNYYNNMHSSSAFKPSGLRCLQRNFPCNRNSPVLKKDRDQWDQDRNRDRDRSSRSKGRRGDKLIHRSNREDGGEDSSEESVNDEEDDDDDDDDGVAATAADDYAVDDEEYEEKSKKESLAFFFLAIYENGEPTDNAARFYKWFTEINLNNFSVY</sequence>